<accession>A0ABV8MUP4</accession>
<keyword evidence="1" id="KW-1133">Transmembrane helix</keyword>
<reference evidence="3" key="1">
    <citation type="journal article" date="2019" name="Int. J. Syst. Evol. Microbiol.">
        <title>The Global Catalogue of Microorganisms (GCM) 10K type strain sequencing project: providing services to taxonomists for standard genome sequencing and annotation.</title>
        <authorList>
            <consortium name="The Broad Institute Genomics Platform"/>
            <consortium name="The Broad Institute Genome Sequencing Center for Infectious Disease"/>
            <person name="Wu L."/>
            <person name="Ma J."/>
        </authorList>
    </citation>
    <scope>NUCLEOTIDE SEQUENCE [LARGE SCALE GENOMIC DNA]</scope>
    <source>
        <strain evidence="3">LMG 29894</strain>
    </source>
</reference>
<sequence>MARFLPWIIFALLCLPLADLLSAFWLARQIGWWTALWLIAAAVLGFTILKNWRAATAWAVVGSLRDGSAPFRRMFWVARSLVAALLLIFPGALSDLMALVLLLPWPSPSDNLPPRPNDQVIEGEFVRVEPAQVEPPRLEDSQRHSG</sequence>
<dbReference type="InterPro" id="IPR007313">
    <property type="entry name" value="FxsA"/>
</dbReference>
<evidence type="ECO:0000256" key="1">
    <source>
        <dbReference type="SAM" id="Phobius"/>
    </source>
</evidence>
<feature type="transmembrane region" description="Helical" evidence="1">
    <location>
        <begin position="30"/>
        <end position="49"/>
    </location>
</feature>
<organism evidence="2 3">
    <name type="scientific">Chitinimonas lacunae</name>
    <dbReference type="NCBI Taxonomy" id="1963018"/>
    <lineage>
        <taxon>Bacteria</taxon>
        <taxon>Pseudomonadati</taxon>
        <taxon>Pseudomonadota</taxon>
        <taxon>Betaproteobacteria</taxon>
        <taxon>Neisseriales</taxon>
        <taxon>Chitinibacteraceae</taxon>
        <taxon>Chitinimonas</taxon>
    </lineage>
</organism>
<protein>
    <submittedName>
        <fullName evidence="2">FxsA family protein</fullName>
    </submittedName>
</protein>
<dbReference type="PANTHER" id="PTHR35335">
    <property type="entry name" value="UPF0716 PROTEIN FXSA"/>
    <property type="match status" value="1"/>
</dbReference>
<feature type="transmembrane region" description="Helical" evidence="1">
    <location>
        <begin position="81"/>
        <end position="105"/>
    </location>
</feature>
<keyword evidence="3" id="KW-1185">Reference proteome</keyword>
<evidence type="ECO:0000313" key="2">
    <source>
        <dbReference type="EMBL" id="MFC4161469.1"/>
    </source>
</evidence>
<comment type="caution">
    <text evidence="2">The sequence shown here is derived from an EMBL/GenBank/DDBJ whole genome shotgun (WGS) entry which is preliminary data.</text>
</comment>
<proteinExistence type="predicted"/>
<gene>
    <name evidence="2" type="ORF">ACFOW7_19205</name>
</gene>
<keyword evidence="1" id="KW-0812">Transmembrane</keyword>
<dbReference type="RefSeq" id="WP_378167443.1">
    <property type="nucleotide sequence ID" value="NZ_JBHSBU010000001.1"/>
</dbReference>
<keyword evidence="1" id="KW-0472">Membrane</keyword>
<evidence type="ECO:0000313" key="3">
    <source>
        <dbReference type="Proteomes" id="UP001595791"/>
    </source>
</evidence>
<dbReference type="PANTHER" id="PTHR35335:SF1">
    <property type="entry name" value="UPF0716 PROTEIN FXSA"/>
    <property type="match status" value="1"/>
</dbReference>
<dbReference type="NCBIfam" id="NF008528">
    <property type="entry name" value="PRK11463.1-2"/>
    <property type="match status" value="1"/>
</dbReference>
<dbReference type="EMBL" id="JBHSBU010000001">
    <property type="protein sequence ID" value="MFC4161469.1"/>
    <property type="molecule type" value="Genomic_DNA"/>
</dbReference>
<dbReference type="Proteomes" id="UP001595791">
    <property type="component" value="Unassembled WGS sequence"/>
</dbReference>
<dbReference type="Pfam" id="PF04186">
    <property type="entry name" value="FxsA"/>
    <property type="match status" value="1"/>
</dbReference>
<name>A0ABV8MUP4_9NEIS</name>